<comment type="subcellular location">
    <subcellularLocation>
        <location evidence="1">Membrane</location>
        <topology evidence="1">Single-pass membrane protein</topology>
    </subcellularLocation>
</comment>
<evidence type="ECO:0000259" key="6">
    <source>
        <dbReference type="Pfam" id="PF04357"/>
    </source>
</evidence>
<dbReference type="EMBL" id="JMIH01000014">
    <property type="protein sequence ID" value="KEO74924.1"/>
    <property type="molecule type" value="Genomic_DNA"/>
</dbReference>
<dbReference type="GO" id="GO:0005886">
    <property type="term" value="C:plasma membrane"/>
    <property type="evidence" value="ECO:0007669"/>
    <property type="project" value="InterPro"/>
</dbReference>
<dbReference type="PANTHER" id="PTHR30441:SF8">
    <property type="entry name" value="DUF748 DOMAIN-CONTAINING PROTEIN"/>
    <property type="match status" value="1"/>
</dbReference>
<dbReference type="PANTHER" id="PTHR30441">
    <property type="entry name" value="DUF748 DOMAIN-CONTAINING PROTEIN"/>
    <property type="match status" value="1"/>
</dbReference>
<keyword evidence="8" id="KW-1185">Reference proteome</keyword>
<feature type="transmembrane region" description="Helical" evidence="5">
    <location>
        <begin position="14"/>
        <end position="36"/>
    </location>
</feature>
<dbReference type="Pfam" id="PF04357">
    <property type="entry name" value="TamB"/>
    <property type="match status" value="1"/>
</dbReference>
<evidence type="ECO:0000256" key="1">
    <source>
        <dbReference type="ARBA" id="ARBA00004167"/>
    </source>
</evidence>
<keyword evidence="3 5" id="KW-1133">Transmembrane helix</keyword>
<dbReference type="InterPro" id="IPR052894">
    <property type="entry name" value="AsmA-related"/>
</dbReference>
<dbReference type="OrthoDB" id="9811276at2"/>
<reference evidence="7 8" key="1">
    <citation type="submission" date="2014-04" db="EMBL/GenBank/DDBJ databases">
        <title>Characterization and application of a salt tolerant electro-active bacterium.</title>
        <authorList>
            <person name="Yang L."/>
            <person name="Wei S."/>
            <person name="Tay Q.X.M."/>
        </authorList>
    </citation>
    <scope>NUCLEOTIDE SEQUENCE [LARGE SCALE GENOMIC DNA]</scope>
    <source>
        <strain evidence="7 8">LY1</strain>
    </source>
</reference>
<organism evidence="7 8">
    <name type="scientific">Anditalea andensis</name>
    <dbReference type="NCBI Taxonomy" id="1048983"/>
    <lineage>
        <taxon>Bacteria</taxon>
        <taxon>Pseudomonadati</taxon>
        <taxon>Bacteroidota</taxon>
        <taxon>Cytophagia</taxon>
        <taxon>Cytophagales</taxon>
        <taxon>Cytophagaceae</taxon>
        <taxon>Anditalea</taxon>
    </lineage>
</organism>
<protein>
    <submittedName>
        <fullName evidence="7">Outer membrane insertion C-signal</fullName>
    </submittedName>
</protein>
<name>A0A074L176_9BACT</name>
<dbReference type="Proteomes" id="UP000027821">
    <property type="component" value="Unassembled WGS sequence"/>
</dbReference>
<dbReference type="STRING" id="1048983.EL17_04405"/>
<evidence type="ECO:0000256" key="3">
    <source>
        <dbReference type="ARBA" id="ARBA00022989"/>
    </source>
</evidence>
<evidence type="ECO:0000313" key="7">
    <source>
        <dbReference type="EMBL" id="KEO74924.1"/>
    </source>
</evidence>
<dbReference type="GO" id="GO:0009306">
    <property type="term" value="P:protein secretion"/>
    <property type="evidence" value="ECO:0007669"/>
    <property type="project" value="InterPro"/>
</dbReference>
<evidence type="ECO:0000256" key="5">
    <source>
        <dbReference type="SAM" id="Phobius"/>
    </source>
</evidence>
<evidence type="ECO:0000256" key="2">
    <source>
        <dbReference type="ARBA" id="ARBA00022692"/>
    </source>
</evidence>
<proteinExistence type="predicted"/>
<evidence type="ECO:0000313" key="8">
    <source>
        <dbReference type="Proteomes" id="UP000027821"/>
    </source>
</evidence>
<evidence type="ECO:0000256" key="4">
    <source>
        <dbReference type="ARBA" id="ARBA00023136"/>
    </source>
</evidence>
<dbReference type="RefSeq" id="WP_035071296.1">
    <property type="nucleotide sequence ID" value="NZ_JMIH01000014.1"/>
</dbReference>
<gene>
    <name evidence="7" type="ORF">EL17_04405</name>
</gene>
<dbReference type="eggNOG" id="COG2911">
    <property type="taxonomic scope" value="Bacteria"/>
</dbReference>
<sequence length="1540" mass="174548">MEKNSKVTQILTKALKVLLSVTLFLIIFLLGIAALFQVPAVQNRITTYLTEYITTHTGFKTSISDVNIRWWDAVSLKDVVVYDQNDSLMANLQNVYIDFSIRGLLDSENPGLDEIRLKNGTVRIITDPIDEEMNIVLFVSRINALLSPSERSSEKVPVKFSITEISLERTSLDILDYTIAPIVEGFDYGKLRFRNLTAIGEDFFTKRDTVAINVKSLRGIEATSGLEVQQLRTDFIYSNTGMEFDNLFMRSNDSVVKNYLKFTYDDVRALNDFNRLVNVEGHLTESVLDLKDLRYFSDNIPDFDDKIYLSGVITGRIDNLKSDQLLIRFGERSAMFGEFTIQGLPYVNETFFRLSLVNSTLTSADLSPYISNEARREVNKFRDIRFDGDFTGYFHNFSASGNFRTGIGNLSGKLNYRNALNVPTYNASIQLSNLDLGILMEDRKAFQKVTMQGQIRGTGLSVESALLAVNADVRSIGINNYNYTNVKTDATYGKDLFSGNLTINDTNLKMQVQGKLDLRDNRDSVRLVARVDTAFLQQLNLVDRELFLSGDFDLDTKGVTLDDVEGVARFEDILISYEGRNLYLDNFLFQSLFTGDSRLIALNSDLLVAGISGNFQVEELTRDVTQLWDDYVRLLTNQTENYNTRKVIIEDNSEYNIDINIDLRDPNPLINLIEPSLFISQNTKIEGAFYQTSENTILNLFSGIDTIYYNGNLFLDNNFDFNTSKIRREDEVLASFYINSRNQELNSGINFNNFIMEAIWDQSAIDLNLALNQPDTESYARIRSKINIFPELTSLSFEPSDIKILDRYWEFDPDNLITFRTDNIAVENLKIFDNGQYLALNGRMAVSSDEVLSLEVSQVDVSILNTLDRRDFSGIAYGLFAFSDIFETPNVNGSIKISDFHINNFLIGDIEASTYFDSENERIYLDLSNLREDRKIITLHGYLGTREDELDLNAQFDQANLSVAEPFLSDYISDMGGTITGQLRIAGKLSEPSVTGLGRLSQGTLRVNYLNTLYTLNGGINFTPNEISFRGLDVADVRGNKAILRGGISHDRFSNFILDISSDLSNFQVLNTTTRDNDLFYGTAYATGKLDIFGAANNLDITAQATTQPNTRIFIPIGSSDGQFKEDYINIINVRDTLQEITVERTVEKLAINNVRMNFNLDITPDAYAEIQIDPRTGESIQGRGSGNLRLGIDTQGNFSMTGTYEIVDAKYNFSLYNIINKEFNIEPGGRITWFGDPYEGIMNIKATYEENVSLISLQPAQTSEADLMDSQLKRRFPLKVIMDMSGELLSPDIGFDFDFSGFPEGEIQTYISAFRNRIANDEQEKNRQVFSLIMLRRFSPEGQFTGAGLGFSNLSQLISSQLNSLISQVDQNLEIDFDLASLNQAAMETFQLRVAYTFLDGRLRVMRDGGFTDLQGNADINTIAGDWQAEYLLTEDGRYRMRIYNRNNFNNAFTSLNLSANVVTYGVSLSQTLSFSSFQELFQMIGRRRRDRLRINDIDDFLRYDFEESDNRKSPPVNADSTVIRIIEPSSMWRKEDDL</sequence>
<keyword evidence="4 5" id="KW-0472">Membrane</keyword>
<comment type="caution">
    <text evidence="7">The sequence shown here is derived from an EMBL/GenBank/DDBJ whole genome shotgun (WGS) entry which is preliminary data.</text>
</comment>
<keyword evidence="2 5" id="KW-0812">Transmembrane</keyword>
<accession>A0A074L176</accession>
<dbReference type="InterPro" id="IPR007452">
    <property type="entry name" value="TamB_C"/>
</dbReference>
<feature type="domain" description="Translocation and assembly module TamB C-terminal" evidence="6">
    <location>
        <begin position="1035"/>
        <end position="1451"/>
    </location>
</feature>
<dbReference type="GO" id="GO:0090313">
    <property type="term" value="P:regulation of protein targeting to membrane"/>
    <property type="evidence" value="ECO:0007669"/>
    <property type="project" value="TreeGrafter"/>
</dbReference>